<comment type="similarity">
    <text evidence="2">Belongs to the DoxX family.</text>
</comment>
<reference evidence="8 9" key="1">
    <citation type="submission" date="2015-12" db="EMBL/GenBank/DDBJ databases">
        <title>Complete genome of Lacimicrobium alkaliphilum KCTC 32984.</title>
        <authorList>
            <person name="Kim S.-G."/>
            <person name="Lee Y.-J."/>
        </authorList>
    </citation>
    <scope>NUCLEOTIDE SEQUENCE [LARGE SCALE GENOMIC DNA]</scope>
    <source>
        <strain evidence="8 9">YelD216</strain>
    </source>
</reference>
<comment type="subcellular location">
    <subcellularLocation>
        <location evidence="1">Cell membrane</location>
        <topology evidence="1">Multi-pass membrane protein</topology>
    </subcellularLocation>
</comment>
<dbReference type="STRING" id="1526571.AT746_13595"/>
<dbReference type="OrthoDB" id="346004at2"/>
<evidence type="ECO:0000313" key="9">
    <source>
        <dbReference type="Proteomes" id="UP000068447"/>
    </source>
</evidence>
<sequence length="209" mass="23119">MPDKLANLYFRTLEKLQHFNGIPSLLIRLYLAPVMIQAGWNKYSSFADTAAWFGNPDWGLGLPFPALMASLAIAAELLGGILLLLGLLTRLVTIPLMVTMLVAAFTVHWPNGWPAIADTSSWLADGTLLLNERVMDSADKLAAANSILQEHGNYEWLTASGKLVVLNNGIEFAITYFVMLLALMFMGGGRYLSLDFWIKRVLCKQARSQ</sequence>
<protein>
    <recommendedName>
        <fullName evidence="10">DoxX family protein</fullName>
    </recommendedName>
</protein>
<keyword evidence="5 7" id="KW-1133">Transmembrane helix</keyword>
<feature type="transmembrane region" description="Helical" evidence="7">
    <location>
        <begin position="21"/>
        <end position="40"/>
    </location>
</feature>
<keyword evidence="6 7" id="KW-0472">Membrane</keyword>
<evidence type="ECO:0000256" key="5">
    <source>
        <dbReference type="ARBA" id="ARBA00022989"/>
    </source>
</evidence>
<keyword evidence="9" id="KW-1185">Reference proteome</keyword>
<dbReference type="PANTHER" id="PTHR33452">
    <property type="entry name" value="OXIDOREDUCTASE CATD-RELATED"/>
    <property type="match status" value="1"/>
</dbReference>
<evidence type="ECO:0000256" key="7">
    <source>
        <dbReference type="SAM" id="Phobius"/>
    </source>
</evidence>
<dbReference type="AlphaFoldDB" id="A0A0U2ZJK0"/>
<evidence type="ECO:0008006" key="10">
    <source>
        <dbReference type="Google" id="ProtNLM"/>
    </source>
</evidence>
<feature type="transmembrane region" description="Helical" evidence="7">
    <location>
        <begin position="173"/>
        <end position="192"/>
    </location>
</feature>
<evidence type="ECO:0000313" key="8">
    <source>
        <dbReference type="EMBL" id="ALS99191.1"/>
    </source>
</evidence>
<dbReference type="Pfam" id="PF07681">
    <property type="entry name" value="DoxX"/>
    <property type="match status" value="1"/>
</dbReference>
<organism evidence="8 9">
    <name type="scientific">Lacimicrobium alkaliphilum</name>
    <dbReference type="NCBI Taxonomy" id="1526571"/>
    <lineage>
        <taxon>Bacteria</taxon>
        <taxon>Pseudomonadati</taxon>
        <taxon>Pseudomonadota</taxon>
        <taxon>Gammaproteobacteria</taxon>
        <taxon>Alteromonadales</taxon>
        <taxon>Alteromonadaceae</taxon>
        <taxon>Lacimicrobium</taxon>
    </lineage>
</organism>
<dbReference type="EMBL" id="CP013650">
    <property type="protein sequence ID" value="ALS99191.1"/>
    <property type="molecule type" value="Genomic_DNA"/>
</dbReference>
<evidence type="ECO:0000256" key="4">
    <source>
        <dbReference type="ARBA" id="ARBA00022692"/>
    </source>
</evidence>
<keyword evidence="4 7" id="KW-0812">Transmembrane</keyword>
<evidence type="ECO:0000256" key="3">
    <source>
        <dbReference type="ARBA" id="ARBA00022475"/>
    </source>
</evidence>
<dbReference type="GO" id="GO:0005886">
    <property type="term" value="C:plasma membrane"/>
    <property type="evidence" value="ECO:0007669"/>
    <property type="project" value="UniProtKB-SubCell"/>
</dbReference>
<feature type="transmembrane region" description="Helical" evidence="7">
    <location>
        <begin position="91"/>
        <end position="109"/>
    </location>
</feature>
<keyword evidence="3" id="KW-1003">Cell membrane</keyword>
<dbReference type="PANTHER" id="PTHR33452:SF19">
    <property type="entry name" value="DOXX FAMILY PROTEIN"/>
    <property type="match status" value="1"/>
</dbReference>
<evidence type="ECO:0000256" key="2">
    <source>
        <dbReference type="ARBA" id="ARBA00006679"/>
    </source>
</evidence>
<dbReference type="Proteomes" id="UP000068447">
    <property type="component" value="Chromosome"/>
</dbReference>
<evidence type="ECO:0000256" key="1">
    <source>
        <dbReference type="ARBA" id="ARBA00004651"/>
    </source>
</evidence>
<dbReference type="RefSeq" id="WP_062481183.1">
    <property type="nucleotide sequence ID" value="NZ_CP013650.1"/>
</dbReference>
<gene>
    <name evidence="8" type="ORF">AT746_13595</name>
</gene>
<dbReference type="KEGG" id="lal:AT746_13595"/>
<name>A0A0U2ZJK0_9ALTE</name>
<accession>A0A0U2ZJK0</accession>
<dbReference type="InterPro" id="IPR051907">
    <property type="entry name" value="DoxX-like_oxidoreductase"/>
</dbReference>
<evidence type="ECO:0000256" key="6">
    <source>
        <dbReference type="ARBA" id="ARBA00023136"/>
    </source>
</evidence>
<proteinExistence type="inferred from homology"/>
<dbReference type="InterPro" id="IPR032808">
    <property type="entry name" value="DoxX"/>
</dbReference>
<feature type="transmembrane region" description="Helical" evidence="7">
    <location>
        <begin position="60"/>
        <end position="84"/>
    </location>
</feature>